<evidence type="ECO:0000256" key="13">
    <source>
        <dbReference type="ARBA" id="ARBA00023223"/>
    </source>
</evidence>
<dbReference type="Gene3D" id="3.40.50.980">
    <property type="match status" value="2"/>
</dbReference>
<dbReference type="GO" id="GO:0004497">
    <property type="term" value="F:monooxygenase activity"/>
    <property type="evidence" value="ECO:0007669"/>
    <property type="project" value="UniProtKB-KW"/>
</dbReference>
<dbReference type="PROSITE" id="PS00455">
    <property type="entry name" value="AMP_BINDING"/>
    <property type="match status" value="1"/>
</dbReference>
<dbReference type="EC" id="1.13.12.7" evidence="4"/>
<dbReference type="STRING" id="7070.D6WTM2"/>
<dbReference type="GO" id="GO:0046872">
    <property type="term" value="F:metal ion binding"/>
    <property type="evidence" value="ECO:0007669"/>
    <property type="project" value="UniProtKB-KW"/>
</dbReference>
<keyword evidence="11" id="KW-0503">Monooxygenase</keyword>
<proteinExistence type="inferred from homology"/>
<dbReference type="GO" id="GO:0016405">
    <property type="term" value="F:CoA-ligase activity"/>
    <property type="evidence" value="ECO:0000318"/>
    <property type="project" value="GO_Central"/>
</dbReference>
<dbReference type="Pfam" id="PF13193">
    <property type="entry name" value="AMP-binding_C"/>
    <property type="match status" value="1"/>
</dbReference>
<keyword evidence="7" id="KW-0547">Nucleotide-binding</keyword>
<evidence type="ECO:0000256" key="12">
    <source>
        <dbReference type="ARBA" id="ARBA00023140"/>
    </source>
</evidence>
<keyword evidence="16" id="KW-1133">Transmembrane helix</keyword>
<dbReference type="GO" id="GO:0008218">
    <property type="term" value="P:bioluminescence"/>
    <property type="evidence" value="ECO:0007669"/>
    <property type="project" value="UniProtKB-KW"/>
</dbReference>
<sequence>MKTLLTDTVSGEVVNYGTFSKLLKILAHELQNIGIKQGDVLTIISQNHWKYLLTLIAGFYVGAKVNLLNHDYTSGELKHIMSTCRPKVVFCTHKSLQALLELKNEDYFAPKIYIYDAPTSDYAVNFENLIESTNDSENFCPVEANPNDVSLILTSSGTTGFPKCVQLTNSNIRYTMTFMADPDLIDFNENESTIAFLPFFHIFGFAVGVGCVLLGVEFVILEKFVPDLFLKTIQNYKITKLFGVPPVFHFLIKSPKVQEYDISSMRDVLCGASFLSKEIEELVVKKLNVVSVRQGYGMTEASGAITLIPKNAKKYGSLGKPTTGVLIKVCHTETGEVLPANSVGEIRFKSDGVMKGYLGSDKETKQAFDGEGFMKTGDLGYYDDEGFFYIVGRLKEIIKYKGFQVSPAELENILLQHSAVKDVGVVGKPDERAGEVPVALVVKQADVTEEELVRHVEKNVSAQKRLYGGVKFVKEIPKNSSGKVLRMKLKELL</sequence>
<keyword evidence="13" id="KW-0455">Luminescence</keyword>
<evidence type="ECO:0000256" key="1">
    <source>
        <dbReference type="ARBA" id="ARBA00001946"/>
    </source>
</evidence>
<dbReference type="InterPro" id="IPR045851">
    <property type="entry name" value="AMP-bd_C_sf"/>
</dbReference>
<comment type="subcellular location">
    <subcellularLocation>
        <location evidence="2">Peroxisome</location>
    </subcellularLocation>
</comment>
<evidence type="ECO:0000256" key="5">
    <source>
        <dbReference type="ARBA" id="ARBA00019043"/>
    </source>
</evidence>
<evidence type="ECO:0000256" key="15">
    <source>
        <dbReference type="ARBA" id="ARBA00048497"/>
    </source>
</evidence>
<evidence type="ECO:0000256" key="14">
    <source>
        <dbReference type="ARBA" id="ARBA00023262"/>
    </source>
</evidence>
<keyword evidence="10" id="KW-0560">Oxidoreductase</keyword>
<dbReference type="SUPFAM" id="SSF56801">
    <property type="entry name" value="Acetyl-CoA synthetase-like"/>
    <property type="match status" value="1"/>
</dbReference>
<comment type="cofactor">
    <cofactor evidence="1">
        <name>Mg(2+)</name>
        <dbReference type="ChEBI" id="CHEBI:18420"/>
    </cofactor>
</comment>
<evidence type="ECO:0000256" key="7">
    <source>
        <dbReference type="ARBA" id="ARBA00022741"/>
    </source>
</evidence>
<dbReference type="OMA" id="AWPNTDF"/>
<reference evidence="19 20" key="2">
    <citation type="journal article" date="2010" name="Nucleic Acids Res.">
        <title>BeetleBase in 2010: revisions to provide comprehensive genomic information for Tribolium castaneum.</title>
        <authorList>
            <person name="Kim H.S."/>
            <person name="Murphy T."/>
            <person name="Xia J."/>
            <person name="Caragea D."/>
            <person name="Park Y."/>
            <person name="Beeman R.W."/>
            <person name="Lorenzen M.D."/>
            <person name="Butcher S."/>
            <person name="Manak J.R."/>
            <person name="Brown S.J."/>
        </authorList>
    </citation>
    <scope>GENOME REANNOTATION</scope>
    <source>
        <strain evidence="19 20">Georgia GA2</strain>
    </source>
</reference>
<evidence type="ECO:0000256" key="8">
    <source>
        <dbReference type="ARBA" id="ARBA00022840"/>
    </source>
</evidence>
<dbReference type="Pfam" id="PF00501">
    <property type="entry name" value="AMP-binding"/>
    <property type="match status" value="1"/>
</dbReference>
<accession>D6WTM2</accession>
<dbReference type="PANTHER" id="PTHR24096">
    <property type="entry name" value="LONG-CHAIN-FATTY-ACID--COA LIGASE"/>
    <property type="match status" value="1"/>
</dbReference>
<evidence type="ECO:0000259" key="17">
    <source>
        <dbReference type="Pfam" id="PF00501"/>
    </source>
</evidence>
<keyword evidence="6" id="KW-0479">Metal-binding</keyword>
<dbReference type="HOGENOM" id="CLU_000022_59_2_1"/>
<dbReference type="Proteomes" id="UP000007266">
    <property type="component" value="Linkage group 7"/>
</dbReference>
<keyword evidence="16" id="KW-0812">Transmembrane</keyword>
<evidence type="ECO:0000259" key="18">
    <source>
        <dbReference type="Pfam" id="PF13193"/>
    </source>
</evidence>
<keyword evidence="20" id="KW-1185">Reference proteome</keyword>
<evidence type="ECO:0000256" key="10">
    <source>
        <dbReference type="ARBA" id="ARBA00023002"/>
    </source>
</evidence>
<dbReference type="InterPro" id="IPR000873">
    <property type="entry name" value="AMP-dep_synth/lig_dom"/>
</dbReference>
<feature type="domain" description="AMP-dependent synthetase/ligase" evidence="17">
    <location>
        <begin position="10"/>
        <end position="358"/>
    </location>
</feature>
<keyword evidence="9" id="KW-0460">Magnesium</keyword>
<dbReference type="CDD" id="cd05911">
    <property type="entry name" value="Firefly_Luc_like"/>
    <property type="match status" value="1"/>
</dbReference>
<evidence type="ECO:0000256" key="4">
    <source>
        <dbReference type="ARBA" id="ARBA00012532"/>
    </source>
</evidence>
<dbReference type="InterPro" id="IPR025110">
    <property type="entry name" value="AMP-bd_C"/>
</dbReference>
<evidence type="ECO:0000256" key="16">
    <source>
        <dbReference type="SAM" id="Phobius"/>
    </source>
</evidence>
<evidence type="ECO:0000256" key="2">
    <source>
        <dbReference type="ARBA" id="ARBA00004275"/>
    </source>
</evidence>
<comment type="similarity">
    <text evidence="3">Belongs to the ATP-dependent AMP-binding enzyme family.</text>
</comment>
<dbReference type="AlphaFoldDB" id="D6WTM2"/>
<reference evidence="19 20" key="1">
    <citation type="journal article" date="2008" name="Nature">
        <title>The genome of the model beetle and pest Tribolium castaneum.</title>
        <authorList>
            <consortium name="Tribolium Genome Sequencing Consortium"/>
            <person name="Richards S."/>
            <person name="Gibbs R.A."/>
            <person name="Weinstock G.M."/>
            <person name="Brown S.J."/>
            <person name="Denell R."/>
            <person name="Beeman R.W."/>
            <person name="Gibbs R."/>
            <person name="Beeman R.W."/>
            <person name="Brown S.J."/>
            <person name="Bucher G."/>
            <person name="Friedrich M."/>
            <person name="Grimmelikhuijzen C.J."/>
            <person name="Klingler M."/>
            <person name="Lorenzen M."/>
            <person name="Richards S."/>
            <person name="Roth S."/>
            <person name="Schroder R."/>
            <person name="Tautz D."/>
            <person name="Zdobnov E.M."/>
            <person name="Muzny D."/>
            <person name="Gibbs R.A."/>
            <person name="Weinstock G.M."/>
            <person name="Attaway T."/>
            <person name="Bell S."/>
            <person name="Buhay C.J."/>
            <person name="Chandrabose M.N."/>
            <person name="Chavez D."/>
            <person name="Clerk-Blankenburg K.P."/>
            <person name="Cree A."/>
            <person name="Dao M."/>
            <person name="Davis C."/>
            <person name="Chacko J."/>
            <person name="Dinh H."/>
            <person name="Dugan-Rocha S."/>
            <person name="Fowler G."/>
            <person name="Garner T.T."/>
            <person name="Garnes J."/>
            <person name="Gnirke A."/>
            <person name="Hawes A."/>
            <person name="Hernandez J."/>
            <person name="Hines S."/>
            <person name="Holder M."/>
            <person name="Hume J."/>
            <person name="Jhangiani S.N."/>
            <person name="Joshi V."/>
            <person name="Khan Z.M."/>
            <person name="Jackson L."/>
            <person name="Kovar C."/>
            <person name="Kowis A."/>
            <person name="Lee S."/>
            <person name="Lewis L.R."/>
            <person name="Margolis J."/>
            <person name="Morgan M."/>
            <person name="Nazareth L.V."/>
            <person name="Nguyen N."/>
            <person name="Okwuonu G."/>
            <person name="Parker D."/>
            <person name="Richards S."/>
            <person name="Ruiz S.J."/>
            <person name="Santibanez J."/>
            <person name="Savard J."/>
            <person name="Scherer S.E."/>
            <person name="Schneider B."/>
            <person name="Sodergren E."/>
            <person name="Tautz D."/>
            <person name="Vattahil S."/>
            <person name="Villasana D."/>
            <person name="White C.S."/>
            <person name="Wright R."/>
            <person name="Park Y."/>
            <person name="Beeman R.W."/>
            <person name="Lord J."/>
            <person name="Oppert B."/>
            <person name="Lorenzen M."/>
            <person name="Brown S."/>
            <person name="Wang L."/>
            <person name="Savard J."/>
            <person name="Tautz D."/>
            <person name="Richards S."/>
            <person name="Weinstock G."/>
            <person name="Gibbs R.A."/>
            <person name="Liu Y."/>
            <person name="Worley K."/>
            <person name="Weinstock G."/>
            <person name="Elsik C.G."/>
            <person name="Reese J.T."/>
            <person name="Elhaik E."/>
            <person name="Landan G."/>
            <person name="Graur D."/>
            <person name="Arensburger P."/>
            <person name="Atkinson P."/>
            <person name="Beeman R.W."/>
            <person name="Beidler J."/>
            <person name="Brown S.J."/>
            <person name="Demuth J.P."/>
            <person name="Drury D.W."/>
            <person name="Du Y.Z."/>
            <person name="Fujiwara H."/>
            <person name="Lorenzen M."/>
            <person name="Maselli V."/>
            <person name="Osanai M."/>
            <person name="Park Y."/>
            <person name="Robertson H.M."/>
            <person name="Tu Z."/>
            <person name="Wang J.J."/>
            <person name="Wang S."/>
            <person name="Richards S."/>
            <person name="Song H."/>
            <person name="Zhang L."/>
            <person name="Sodergren E."/>
            <person name="Werner D."/>
            <person name="Stanke M."/>
            <person name="Morgenstern B."/>
            <person name="Solovyev V."/>
            <person name="Kosarev P."/>
            <person name="Brown G."/>
            <person name="Chen H.C."/>
            <person name="Ermolaeva O."/>
            <person name="Hlavina W."/>
            <person name="Kapustin Y."/>
            <person name="Kiryutin B."/>
            <person name="Kitts P."/>
            <person name="Maglott D."/>
            <person name="Pruitt K."/>
            <person name="Sapojnikov V."/>
            <person name="Souvorov A."/>
            <person name="Mackey A.J."/>
            <person name="Waterhouse R.M."/>
            <person name="Wyder S."/>
            <person name="Zdobnov E.M."/>
            <person name="Zdobnov E.M."/>
            <person name="Wyder S."/>
            <person name="Kriventseva E.V."/>
            <person name="Kadowaki T."/>
            <person name="Bork P."/>
            <person name="Aranda M."/>
            <person name="Bao R."/>
            <person name="Beermann A."/>
            <person name="Berns N."/>
            <person name="Bolognesi R."/>
            <person name="Bonneton F."/>
            <person name="Bopp D."/>
            <person name="Brown S.J."/>
            <person name="Bucher G."/>
            <person name="Butts T."/>
            <person name="Chaumot A."/>
            <person name="Denell R.E."/>
            <person name="Ferrier D.E."/>
            <person name="Friedrich M."/>
            <person name="Gordon C.M."/>
            <person name="Jindra M."/>
            <person name="Klingler M."/>
            <person name="Lan Q."/>
            <person name="Lattorff H.M."/>
            <person name="Laudet V."/>
            <person name="von Levetsow C."/>
            <person name="Liu Z."/>
            <person name="Lutz R."/>
            <person name="Lynch J.A."/>
            <person name="da Fonseca R.N."/>
            <person name="Posnien N."/>
            <person name="Reuter R."/>
            <person name="Roth S."/>
            <person name="Savard J."/>
            <person name="Schinko J.B."/>
            <person name="Schmitt C."/>
            <person name="Schoppmeier M."/>
            <person name="Schroder R."/>
            <person name="Shippy T.D."/>
            <person name="Simonnet F."/>
            <person name="Marques-Souza H."/>
            <person name="Tautz D."/>
            <person name="Tomoyasu Y."/>
            <person name="Trauner J."/>
            <person name="Van der Zee M."/>
            <person name="Vervoort M."/>
            <person name="Wittkopp N."/>
            <person name="Wimmer E.A."/>
            <person name="Yang X."/>
            <person name="Jones A.K."/>
            <person name="Sattelle D.B."/>
            <person name="Ebert P.R."/>
            <person name="Nelson D."/>
            <person name="Scott J.G."/>
            <person name="Beeman R.W."/>
            <person name="Muthukrishnan S."/>
            <person name="Kramer K.J."/>
            <person name="Arakane Y."/>
            <person name="Beeman R.W."/>
            <person name="Zhu Q."/>
            <person name="Hogenkamp D."/>
            <person name="Dixit R."/>
            <person name="Oppert B."/>
            <person name="Jiang H."/>
            <person name="Zou Z."/>
            <person name="Marshall J."/>
            <person name="Elpidina E."/>
            <person name="Vinokurov K."/>
            <person name="Oppert C."/>
            <person name="Zou Z."/>
            <person name="Evans J."/>
            <person name="Lu Z."/>
            <person name="Zhao P."/>
            <person name="Sumathipala N."/>
            <person name="Altincicek B."/>
            <person name="Vilcinskas A."/>
            <person name="Williams M."/>
            <person name="Hultmark D."/>
            <person name="Hetru C."/>
            <person name="Jiang H."/>
            <person name="Grimmelikhuijzen C.J."/>
            <person name="Hauser F."/>
            <person name="Cazzamali G."/>
            <person name="Williamson M."/>
            <person name="Park Y."/>
            <person name="Li B."/>
            <person name="Tanaka Y."/>
            <person name="Predel R."/>
            <person name="Neupert S."/>
            <person name="Schachtner J."/>
            <person name="Verleyen P."/>
            <person name="Raible F."/>
            <person name="Bork P."/>
            <person name="Friedrich M."/>
            <person name="Walden K.K."/>
            <person name="Robertson H.M."/>
            <person name="Angeli S."/>
            <person name="Foret S."/>
            <person name="Bucher G."/>
            <person name="Schuetz S."/>
            <person name="Maleszka R."/>
            <person name="Wimmer E.A."/>
            <person name="Beeman R.W."/>
            <person name="Lorenzen M."/>
            <person name="Tomoyasu Y."/>
            <person name="Miller S.C."/>
            <person name="Grossmann D."/>
            <person name="Bucher G."/>
        </authorList>
    </citation>
    <scope>NUCLEOTIDE SEQUENCE [LARGE SCALE GENOMIC DNA]</scope>
    <source>
        <strain evidence="19 20">Georgia GA2</strain>
    </source>
</reference>
<dbReference type="Gene3D" id="3.30.300.30">
    <property type="match status" value="1"/>
</dbReference>
<comment type="catalytic activity">
    <reaction evidence="15">
        <text>firefly D-luciferin + ATP + O2 = firefly oxyluciferin + hnu + AMP + CO2 + diphosphate</text>
        <dbReference type="Rhea" id="RHEA:10732"/>
        <dbReference type="ChEBI" id="CHEBI:15379"/>
        <dbReference type="ChEBI" id="CHEBI:16526"/>
        <dbReference type="ChEBI" id="CHEBI:16792"/>
        <dbReference type="ChEBI" id="CHEBI:30212"/>
        <dbReference type="ChEBI" id="CHEBI:30616"/>
        <dbReference type="ChEBI" id="CHEBI:33019"/>
        <dbReference type="ChEBI" id="CHEBI:58038"/>
        <dbReference type="ChEBI" id="CHEBI:456215"/>
        <dbReference type="EC" id="1.13.12.7"/>
    </reaction>
</comment>
<organism evidence="19 20">
    <name type="scientific">Tribolium castaneum</name>
    <name type="common">Red flour beetle</name>
    <dbReference type="NCBI Taxonomy" id="7070"/>
    <lineage>
        <taxon>Eukaryota</taxon>
        <taxon>Metazoa</taxon>
        <taxon>Ecdysozoa</taxon>
        <taxon>Arthropoda</taxon>
        <taxon>Hexapoda</taxon>
        <taxon>Insecta</taxon>
        <taxon>Pterygota</taxon>
        <taxon>Neoptera</taxon>
        <taxon>Endopterygota</taxon>
        <taxon>Coleoptera</taxon>
        <taxon>Polyphaga</taxon>
        <taxon>Cucujiformia</taxon>
        <taxon>Tenebrionidae</taxon>
        <taxon>Tenebrionidae incertae sedis</taxon>
        <taxon>Tribolium</taxon>
    </lineage>
</organism>
<dbReference type="EMBL" id="KQ971355">
    <property type="protein sequence ID" value="EFA05829.1"/>
    <property type="molecule type" value="Genomic_DNA"/>
</dbReference>
<keyword evidence="16" id="KW-0472">Membrane</keyword>
<dbReference type="GO" id="GO:0005777">
    <property type="term" value="C:peroxisome"/>
    <property type="evidence" value="ECO:0007669"/>
    <property type="project" value="UniProtKB-SubCell"/>
</dbReference>
<evidence type="ECO:0000313" key="19">
    <source>
        <dbReference type="EMBL" id="EFA05829.1"/>
    </source>
</evidence>
<dbReference type="InParanoid" id="D6WTM2"/>
<dbReference type="eggNOG" id="KOG1176">
    <property type="taxonomic scope" value="Eukaryota"/>
</dbReference>
<evidence type="ECO:0000256" key="9">
    <source>
        <dbReference type="ARBA" id="ARBA00022842"/>
    </source>
</evidence>
<protein>
    <recommendedName>
        <fullName evidence="5">Luciferin 4-monooxygenase</fullName>
        <ecNumber evidence="4">1.13.12.7</ecNumber>
    </recommendedName>
</protein>
<evidence type="ECO:0000313" key="20">
    <source>
        <dbReference type="Proteomes" id="UP000007266"/>
    </source>
</evidence>
<evidence type="ECO:0000256" key="11">
    <source>
        <dbReference type="ARBA" id="ARBA00023033"/>
    </source>
</evidence>
<feature type="domain" description="AMP-binding enzyme C-terminal" evidence="18">
    <location>
        <begin position="409"/>
        <end position="483"/>
    </location>
</feature>
<evidence type="ECO:0000256" key="6">
    <source>
        <dbReference type="ARBA" id="ARBA00022723"/>
    </source>
</evidence>
<gene>
    <name evidence="19" type="primary">AUGUSTUS-3.0.2_08611</name>
    <name evidence="19" type="ORF">TcasGA2_TC008611</name>
</gene>
<keyword evidence="8" id="KW-0067">ATP-binding</keyword>
<dbReference type="Gene3D" id="2.30.38.10">
    <property type="entry name" value="Luciferase, Domain 3"/>
    <property type="match status" value="1"/>
</dbReference>
<evidence type="ECO:0000256" key="3">
    <source>
        <dbReference type="ARBA" id="ARBA00006432"/>
    </source>
</evidence>
<feature type="transmembrane region" description="Helical" evidence="16">
    <location>
        <begin position="199"/>
        <end position="221"/>
    </location>
</feature>
<keyword evidence="12" id="KW-0576">Peroxisome</keyword>
<dbReference type="InterPro" id="IPR020845">
    <property type="entry name" value="AMP-binding_CS"/>
</dbReference>
<dbReference type="PANTHER" id="PTHR24096:SF423">
    <property type="entry name" value="GM05240P"/>
    <property type="match status" value="1"/>
</dbReference>
<dbReference type="PhylomeDB" id="D6WTM2"/>
<dbReference type="GO" id="GO:0005524">
    <property type="term" value="F:ATP binding"/>
    <property type="evidence" value="ECO:0007669"/>
    <property type="project" value="UniProtKB-KW"/>
</dbReference>
<name>D6WTM2_TRICA</name>
<dbReference type="FunFam" id="3.30.300.30:FF:000007">
    <property type="entry name" value="4-coumarate--CoA ligase 2"/>
    <property type="match status" value="1"/>
</dbReference>
<keyword evidence="14" id="KW-0599">Photoprotein</keyword>